<evidence type="ECO:0000313" key="3">
    <source>
        <dbReference type="EMBL" id="GLS91291.1"/>
    </source>
</evidence>
<evidence type="ECO:0000313" key="4">
    <source>
        <dbReference type="Proteomes" id="UP001157353"/>
    </source>
</evidence>
<dbReference type="SUPFAM" id="SSF56219">
    <property type="entry name" value="DNase I-like"/>
    <property type="match status" value="1"/>
</dbReference>
<dbReference type="Proteomes" id="UP001157353">
    <property type="component" value="Unassembled WGS sequence"/>
</dbReference>
<feature type="domain" description="Endonuclease/exonuclease/phosphatase" evidence="2">
    <location>
        <begin position="114"/>
        <end position="327"/>
    </location>
</feature>
<evidence type="ECO:0000256" key="1">
    <source>
        <dbReference type="SAM" id="Phobius"/>
    </source>
</evidence>
<protein>
    <recommendedName>
        <fullName evidence="2">Endonuclease/exonuclease/phosphatase domain-containing protein</fullName>
    </recommendedName>
</protein>
<evidence type="ECO:0000259" key="2">
    <source>
        <dbReference type="Pfam" id="PF03372"/>
    </source>
</evidence>
<name>A0ABQ6E2T9_9GAMM</name>
<proteinExistence type="predicted"/>
<keyword evidence="1" id="KW-0812">Transmembrane</keyword>
<keyword evidence="1" id="KW-0472">Membrane</keyword>
<dbReference type="Gene3D" id="3.60.10.10">
    <property type="entry name" value="Endonuclease/exonuclease/phosphatase"/>
    <property type="match status" value="1"/>
</dbReference>
<dbReference type="InterPro" id="IPR005135">
    <property type="entry name" value="Endo/exonuclease/phosphatase"/>
</dbReference>
<comment type="caution">
    <text evidence="3">The sequence shown here is derived from an EMBL/GenBank/DDBJ whole genome shotgun (WGS) entry which is preliminary data.</text>
</comment>
<dbReference type="EMBL" id="BSPQ01000013">
    <property type="protein sequence ID" value="GLS91291.1"/>
    <property type="molecule type" value="Genomic_DNA"/>
</dbReference>
<keyword evidence="4" id="KW-1185">Reference proteome</keyword>
<accession>A0ABQ6E2T9</accession>
<feature type="transmembrane region" description="Helical" evidence="1">
    <location>
        <begin position="72"/>
        <end position="91"/>
    </location>
</feature>
<gene>
    <name evidence="3" type="ORF">GCM10007916_23600</name>
</gene>
<dbReference type="Pfam" id="PF03372">
    <property type="entry name" value="Exo_endo_phos"/>
    <property type="match status" value="1"/>
</dbReference>
<keyword evidence="1" id="KW-1133">Transmembrane helix</keyword>
<dbReference type="RefSeq" id="WP_284204415.1">
    <property type="nucleotide sequence ID" value="NZ_BSPQ01000013.1"/>
</dbReference>
<reference evidence="4" key="1">
    <citation type="journal article" date="2019" name="Int. J. Syst. Evol. Microbiol.">
        <title>The Global Catalogue of Microorganisms (GCM) 10K type strain sequencing project: providing services to taxonomists for standard genome sequencing and annotation.</title>
        <authorList>
            <consortium name="The Broad Institute Genomics Platform"/>
            <consortium name="The Broad Institute Genome Sequencing Center for Infectious Disease"/>
            <person name="Wu L."/>
            <person name="Ma J."/>
        </authorList>
    </citation>
    <scope>NUCLEOTIDE SEQUENCE [LARGE SCALE GENOMIC DNA]</scope>
    <source>
        <strain evidence="4">NBRC 103166</strain>
    </source>
</reference>
<dbReference type="InterPro" id="IPR036691">
    <property type="entry name" value="Endo/exonu/phosph_ase_sf"/>
</dbReference>
<feature type="transmembrane region" description="Helical" evidence="1">
    <location>
        <begin position="50"/>
        <end position="67"/>
    </location>
</feature>
<sequence length="338" mass="38206">MKWNSSELIKATVHSVFLFINIMVLILLLLPMLTTNMGAWWLDNLLNLQIQWSLLALLLIIINIFYIKQLRVISILMFSTLISINLLPLYVSDSSATTPLLMTQTDNNQLNIAQINLRYDNPNLAQLLPVLGNKSYDLLIIQEASDEKHQLIKQLTDYYPYHFGISKRHATPDGMAIFSRSPIIENKLHHLGGQHGHLLEVILQKQGLTAPIQLFALHPVSPRNAQLWQTRNETLAILSDIVVASPFTHKLVVGDFNSSPWSVQFKNFQRTSQLKSSASGFGYIASWSYSDKPILSLLSSVYIDHHLVSAPFNVVNKRPLPIQGSDHQLILTELQVSN</sequence>
<feature type="transmembrane region" description="Helical" evidence="1">
    <location>
        <begin position="12"/>
        <end position="30"/>
    </location>
</feature>
<organism evidence="3 4">
    <name type="scientific">Psychromonas marina</name>
    <dbReference type="NCBI Taxonomy" id="88364"/>
    <lineage>
        <taxon>Bacteria</taxon>
        <taxon>Pseudomonadati</taxon>
        <taxon>Pseudomonadota</taxon>
        <taxon>Gammaproteobacteria</taxon>
        <taxon>Alteromonadales</taxon>
        <taxon>Psychromonadaceae</taxon>
        <taxon>Psychromonas</taxon>
    </lineage>
</organism>